<dbReference type="eggNOG" id="ENOG502SKT6">
    <property type="taxonomic scope" value="Eukaryota"/>
</dbReference>
<reference evidence="1 2" key="1">
    <citation type="journal article" date="2015" name="Sci. Rep.">
        <title>The genome of Leishmania panamensis: insights into genomics of the L. (Viannia) subgenus.</title>
        <authorList>
            <person name="Llanes A."/>
            <person name="Restrepo C.M."/>
            <person name="Vecchio G.D."/>
            <person name="Anguizola F.J."/>
            <person name="Lleonart R."/>
        </authorList>
    </citation>
    <scope>NUCLEOTIDE SEQUENCE [LARGE SCALE GENOMIC DNA]</scope>
    <source>
        <strain evidence="1 2">MHOM/PA/94/PSC-1</strain>
    </source>
</reference>
<proteinExistence type="predicted"/>
<dbReference type="GeneID" id="22574631"/>
<protein>
    <submittedName>
        <fullName evidence="1">Uncharacterized protein</fullName>
    </submittedName>
</protein>
<name>A0A088RRQ2_LEIPA</name>
<dbReference type="OrthoDB" id="272573at2759"/>
<dbReference type="AlphaFoldDB" id="A0A088RRQ2"/>
<evidence type="ECO:0000313" key="1">
    <source>
        <dbReference type="EMBL" id="AIN97914.1"/>
    </source>
</evidence>
<organism evidence="1 2">
    <name type="scientific">Leishmania panamensis</name>
    <dbReference type="NCBI Taxonomy" id="5679"/>
    <lineage>
        <taxon>Eukaryota</taxon>
        <taxon>Discoba</taxon>
        <taxon>Euglenozoa</taxon>
        <taxon>Kinetoplastea</taxon>
        <taxon>Metakinetoplastina</taxon>
        <taxon>Trypanosomatida</taxon>
        <taxon>Trypanosomatidae</taxon>
        <taxon>Leishmaniinae</taxon>
        <taxon>Leishmania</taxon>
        <taxon>Leishmania guyanensis species complex</taxon>
    </lineage>
</organism>
<keyword evidence="2" id="KW-1185">Reference proteome</keyword>
<dbReference type="Proteomes" id="UP000063063">
    <property type="component" value="Chromosome 20"/>
</dbReference>
<dbReference type="RefSeq" id="XP_010698621.1">
    <property type="nucleotide sequence ID" value="XM_010700319.1"/>
</dbReference>
<sequence length="555" mass="61203">MYTHDVHDRISCISAADLAQRLVEVSSRSAAQSSAFTETFSQRSLPHWVSGLLWDAKCAGAAPPRTALLGGDTVEMTSCVSDATLSCVALSEDVRFRFARSRRRRLTGILSSTAASVSLRMSRVGVTHFYWMDECAPRVSYGEHSTWLTALQKRLAQWAVRTFARNALLRNISLQTLEAVFPALMAFPPCEREELLQQAAELLGQGTLLWYGGAVIKQFHENAASLTLPLLTSSEERCSAALMFALATAQEVMGARSSDGARAVRFLIEEYGVRGVASSPALTTATLLTSRATVPLYTSPGVGRGPRQHNLLQPYLFPLSCADVEVLPWTQQSADTSSPGHYRELLRRVRNTAAVVLTTAAPFTAAATQGRHAHEDDINAFFSANEALQIHRDTLATHSSSDVPTSLPTFAVHDSGAAARLRLLEAAPKWWEQGAKANNSHVVRDETALTINVKAAAAALRKPHRGDHALLVAIHRTRKRQRHHKQLTSQTVEASLVGASIRLKRRTFLEFVDILALNTDDEDLEEKARQYLEQQHVAETQIRKFTKFLSSMRRM</sequence>
<accession>A0A088RRQ2</accession>
<dbReference type="VEuPathDB" id="TriTrypDB:LPAL13_200048100"/>
<gene>
    <name evidence="1" type="ORF">LPMP_204200</name>
</gene>
<evidence type="ECO:0000313" key="2">
    <source>
        <dbReference type="Proteomes" id="UP000063063"/>
    </source>
</evidence>
<dbReference type="EMBL" id="CP009389">
    <property type="protein sequence ID" value="AIN97914.1"/>
    <property type="molecule type" value="Genomic_DNA"/>
</dbReference>
<dbReference type="VEuPathDB" id="TriTrypDB:LPMP_204200"/>
<dbReference type="KEGG" id="lpan:LPMP_204200"/>